<organism evidence="1 2">
    <name type="scientific">Symbiodinium microadriaticum</name>
    <name type="common">Dinoflagellate</name>
    <name type="synonym">Zooxanthella microadriatica</name>
    <dbReference type="NCBI Taxonomy" id="2951"/>
    <lineage>
        <taxon>Eukaryota</taxon>
        <taxon>Sar</taxon>
        <taxon>Alveolata</taxon>
        <taxon>Dinophyceae</taxon>
        <taxon>Suessiales</taxon>
        <taxon>Symbiodiniaceae</taxon>
        <taxon>Symbiodinium</taxon>
    </lineage>
</organism>
<dbReference type="EMBL" id="LSRX01000129">
    <property type="protein sequence ID" value="OLQ07910.1"/>
    <property type="molecule type" value="Genomic_DNA"/>
</dbReference>
<dbReference type="AlphaFoldDB" id="A0A1Q9EKG9"/>
<sequence length="92" mass="9822">MALSKCQRDMEEYGPNPSLQALGEGNPFLQILAGVKSMGAYATCLSAGIQKDRDGSHVEVLVLLETPVRFVNARAAKELMVGNSLTGETKTP</sequence>
<proteinExistence type="predicted"/>
<gene>
    <name evidence="1" type="ORF">AK812_SmicGene8615</name>
</gene>
<accession>A0A1Q9EKG9</accession>
<reference evidence="1 2" key="1">
    <citation type="submission" date="2016-02" db="EMBL/GenBank/DDBJ databases">
        <title>Genome analysis of coral dinoflagellate symbionts highlights evolutionary adaptations to a symbiotic lifestyle.</title>
        <authorList>
            <person name="Aranda M."/>
            <person name="Li Y."/>
            <person name="Liew Y.J."/>
            <person name="Baumgarten S."/>
            <person name="Simakov O."/>
            <person name="Wilson M."/>
            <person name="Piel J."/>
            <person name="Ashoor H."/>
            <person name="Bougouffa S."/>
            <person name="Bajic V.B."/>
            <person name="Ryu T."/>
            <person name="Ravasi T."/>
            <person name="Bayer T."/>
            <person name="Micklem G."/>
            <person name="Kim H."/>
            <person name="Bhak J."/>
            <person name="Lajeunesse T.C."/>
            <person name="Voolstra C.R."/>
        </authorList>
    </citation>
    <scope>NUCLEOTIDE SEQUENCE [LARGE SCALE GENOMIC DNA]</scope>
    <source>
        <strain evidence="1 2">CCMP2467</strain>
    </source>
</reference>
<keyword evidence="2" id="KW-1185">Reference proteome</keyword>
<comment type="caution">
    <text evidence="1">The sequence shown here is derived from an EMBL/GenBank/DDBJ whole genome shotgun (WGS) entry which is preliminary data.</text>
</comment>
<name>A0A1Q9EKG9_SYMMI</name>
<dbReference type="Proteomes" id="UP000186817">
    <property type="component" value="Unassembled WGS sequence"/>
</dbReference>
<evidence type="ECO:0000313" key="2">
    <source>
        <dbReference type="Proteomes" id="UP000186817"/>
    </source>
</evidence>
<evidence type="ECO:0000313" key="1">
    <source>
        <dbReference type="EMBL" id="OLQ07910.1"/>
    </source>
</evidence>
<protein>
    <submittedName>
        <fullName evidence="1">Uncharacterized protein</fullName>
    </submittedName>
</protein>